<dbReference type="Pfam" id="PF05199">
    <property type="entry name" value="GMC_oxred_C"/>
    <property type="match status" value="1"/>
</dbReference>
<reference evidence="7 8" key="1">
    <citation type="submission" date="2020-07" db="EMBL/GenBank/DDBJ databases">
        <title>Definition of the novel symbiovar canariense within Mesorhizobium novociceri, a new species of genus Mesorhizobium nodulating Cicer canariense in the Caldera de Taburiente National Park (La Palma, Canary Islands).</title>
        <authorList>
            <person name="Leon-Barrios M."/>
            <person name="Perez-Yepez J."/>
            <person name="Flores-Felix J.D."/>
            <person name="Ramirez-Baena M.H."/>
            <person name="Pulido-Suarez L."/>
            <person name="Igual J.M."/>
            <person name="Velazquez E."/>
            <person name="Peix A."/>
        </authorList>
    </citation>
    <scope>NUCLEOTIDE SEQUENCE [LARGE SCALE GENOMIC DNA]</scope>
    <source>
        <strain evidence="7 8">CCANP35</strain>
    </source>
</reference>
<dbReference type="Gene3D" id="3.30.560.10">
    <property type="entry name" value="Glucose Oxidase, domain 3"/>
    <property type="match status" value="1"/>
</dbReference>
<dbReference type="PANTHER" id="PTHR11552:SF147">
    <property type="entry name" value="CHOLINE DEHYDROGENASE, MITOCHONDRIAL"/>
    <property type="match status" value="1"/>
</dbReference>
<dbReference type="RefSeq" id="WP_181061627.1">
    <property type="nucleotide sequence ID" value="NZ_JACDTY010000026.1"/>
</dbReference>
<accession>A0A838BDR7</accession>
<dbReference type="EC" id="1.1.99.1" evidence="7"/>
<keyword evidence="7" id="KW-0560">Oxidoreductase</keyword>
<comment type="similarity">
    <text evidence="2">Belongs to the GMC oxidoreductase family.</text>
</comment>
<dbReference type="GO" id="GO:0008812">
    <property type="term" value="F:choline dehydrogenase activity"/>
    <property type="evidence" value="ECO:0007669"/>
    <property type="project" value="UniProtKB-EC"/>
</dbReference>
<dbReference type="Proteomes" id="UP000558284">
    <property type="component" value="Unassembled WGS sequence"/>
</dbReference>
<dbReference type="AlphaFoldDB" id="A0A838BDR7"/>
<evidence type="ECO:0000256" key="3">
    <source>
        <dbReference type="ARBA" id="ARBA00022630"/>
    </source>
</evidence>
<comment type="cofactor">
    <cofactor evidence="1 5">
        <name>FAD</name>
        <dbReference type="ChEBI" id="CHEBI:57692"/>
    </cofactor>
</comment>
<dbReference type="GO" id="GO:0050660">
    <property type="term" value="F:flavin adenine dinucleotide binding"/>
    <property type="evidence" value="ECO:0007669"/>
    <property type="project" value="InterPro"/>
</dbReference>
<sequence length="531" mass="57873">MTYDYIIVGGGSAGCVIANRLSADPQARVLLLEAGGPDKSLLIHFPAGYSKLVGPRVSWEFRTTPQKNVNNREMHYPQGMTLGGGSSINAMVYIRGNSNDYDQWAKLGNDGWGYDGCLPYFVRAESNQRFTAPYHGNDGPLAVSDQVSPIALTDTFVRAAQQAGHPFTADFNGARQHGVGYYQVTQRDRRRGSAAVSYVHPVRHRTNLTVITLARALRVIVENGRATGVEYVVGSSRAPKIAYADREVVVSSGAIGSPRLLLLSGIGHADSLSALGIKPVHDLGGVGKNLQDHLDVYAVATLKEPISYDGQDRLIPMIRNGIQYLLYRTGPVTSNVCEGGAFLSTQGNDGWPDNQMHFLPAYVVDHGRKKIAGSGMTLNTAYLRPEARGTVTLASNDPLQRPLIDPNFLGVDEDLRRSIACFKQSREIFAQPALDRVIEREYMPGKDLRTDAQIADYVREWSKTDYHPVGTCKMGNDEMAVVDTQLRVRGLERLRVIDSSIMPTLVSGNTNAPSIMIGEKGAAIMIAGKVV</sequence>
<proteinExistence type="inferred from homology"/>
<protein>
    <submittedName>
        <fullName evidence="7">Choline dehydrogenase</fullName>
        <ecNumber evidence="7">1.1.99.1</ecNumber>
    </submittedName>
</protein>
<evidence type="ECO:0000256" key="1">
    <source>
        <dbReference type="ARBA" id="ARBA00001974"/>
    </source>
</evidence>
<evidence type="ECO:0000256" key="5">
    <source>
        <dbReference type="PIRSR" id="PIRSR000137-2"/>
    </source>
</evidence>
<dbReference type="Gene3D" id="3.50.50.60">
    <property type="entry name" value="FAD/NAD(P)-binding domain"/>
    <property type="match status" value="1"/>
</dbReference>
<dbReference type="PIRSF" id="PIRSF000137">
    <property type="entry name" value="Alcohol_oxidase"/>
    <property type="match status" value="1"/>
</dbReference>
<dbReference type="NCBIfam" id="NF002550">
    <property type="entry name" value="PRK02106.1"/>
    <property type="match status" value="1"/>
</dbReference>
<evidence type="ECO:0000313" key="8">
    <source>
        <dbReference type="Proteomes" id="UP000558284"/>
    </source>
</evidence>
<keyword evidence="4 5" id="KW-0274">FAD</keyword>
<dbReference type="EMBL" id="JACDTY010000026">
    <property type="protein sequence ID" value="MBA1144696.1"/>
    <property type="molecule type" value="Genomic_DNA"/>
</dbReference>
<dbReference type="SUPFAM" id="SSF51905">
    <property type="entry name" value="FAD/NAD(P)-binding domain"/>
    <property type="match status" value="1"/>
</dbReference>
<feature type="domain" description="Glucose-methanol-choline oxidoreductase N-terminal" evidence="6">
    <location>
        <begin position="253"/>
        <end position="267"/>
    </location>
</feature>
<comment type="caution">
    <text evidence="7">The sequence shown here is derived from an EMBL/GenBank/DDBJ whole genome shotgun (WGS) entry which is preliminary data.</text>
</comment>
<feature type="binding site" evidence="5">
    <location>
        <begin position="89"/>
        <end position="92"/>
    </location>
    <ligand>
        <name>FAD</name>
        <dbReference type="ChEBI" id="CHEBI:57692"/>
    </ligand>
</feature>
<dbReference type="InterPro" id="IPR007867">
    <property type="entry name" value="GMC_OxRtase_C"/>
</dbReference>
<gene>
    <name evidence="7" type="ORF">H0241_31315</name>
</gene>
<evidence type="ECO:0000259" key="6">
    <source>
        <dbReference type="PROSITE" id="PS00624"/>
    </source>
</evidence>
<dbReference type="InterPro" id="IPR036188">
    <property type="entry name" value="FAD/NAD-bd_sf"/>
</dbReference>
<evidence type="ECO:0000313" key="7">
    <source>
        <dbReference type="EMBL" id="MBA1144696.1"/>
    </source>
</evidence>
<dbReference type="PROSITE" id="PS00624">
    <property type="entry name" value="GMC_OXRED_2"/>
    <property type="match status" value="1"/>
</dbReference>
<organism evidence="7 8">
    <name type="scientific">Mesorhizobium neociceri</name>
    <dbReference type="NCBI Taxonomy" id="1307853"/>
    <lineage>
        <taxon>Bacteria</taxon>
        <taxon>Pseudomonadati</taxon>
        <taxon>Pseudomonadota</taxon>
        <taxon>Alphaproteobacteria</taxon>
        <taxon>Hyphomicrobiales</taxon>
        <taxon>Phyllobacteriaceae</taxon>
        <taxon>Mesorhizobium</taxon>
    </lineage>
</organism>
<dbReference type="Pfam" id="PF00732">
    <property type="entry name" value="GMC_oxred_N"/>
    <property type="match status" value="1"/>
</dbReference>
<name>A0A838BDR7_9HYPH</name>
<evidence type="ECO:0000256" key="4">
    <source>
        <dbReference type="ARBA" id="ARBA00022827"/>
    </source>
</evidence>
<keyword evidence="8" id="KW-1185">Reference proteome</keyword>
<keyword evidence="3" id="KW-0285">Flavoprotein</keyword>
<dbReference type="PANTHER" id="PTHR11552">
    <property type="entry name" value="GLUCOSE-METHANOL-CHOLINE GMC OXIDOREDUCTASE"/>
    <property type="match status" value="1"/>
</dbReference>
<dbReference type="SUPFAM" id="SSF54373">
    <property type="entry name" value="FAD-linked reductases, C-terminal domain"/>
    <property type="match status" value="1"/>
</dbReference>
<dbReference type="InterPro" id="IPR000172">
    <property type="entry name" value="GMC_OxRdtase_N"/>
</dbReference>
<evidence type="ECO:0000256" key="2">
    <source>
        <dbReference type="ARBA" id="ARBA00010790"/>
    </source>
</evidence>
<dbReference type="InterPro" id="IPR012132">
    <property type="entry name" value="GMC_OxRdtase"/>
</dbReference>